<feature type="region of interest" description="Disordered" evidence="1">
    <location>
        <begin position="1"/>
        <end position="88"/>
    </location>
</feature>
<sequence>MSGPPLPPMGPSPRSLGDVSPESKRARRGGRSIEAGASGTFQAIDPRSSRSRLPPLQQKAKKKPREDSPSALIAKLTGRKDASTPEGFVKRSSSEECFKCMLKIPHKKCQAHKFIRIGGGYRHSYWMVKAMLEAIELERQRQLIIQQRLDAIQEKNLRAIKTYIRTKSGRLIERIVFMTEEDYQAFLAGGDAARDILGKYLSKDEAANLDSWDKEEQHAITVYVRTKSGRRIAKTIYISKEEYELMKQGKLDTDALLKKYAKLEEGETLDGWGEAEMKAVKMFVRTKSGRLVERIVMMTKEDFEKLEQMKRDGLDTSALLGKYMSLNEGEQLEGWKATTGQPMKTVKVMVRTKSGRLVERTILMTEEEYAQFQATGGDLNFLKKFLPLGKDDVIEGWEKASTVYSCDDEEMKNAKPGTRFIGKDGHEYEIVIDPLTGKKYMKKIVKKGDPSLQKGKIKKGFIPGADMEDPNEKGMTKAQKEDYRAGKRRDGSESDYSYHSFVSAGGTRHVTRRRKRADGTYSAAHSYHSSQDAEGRARRQKRRAARKEEAVRELVARNKRGERNPDSESEYSYKSFVSAGGTRHVTRRRKRADGTYSAAHSYHSSQDAEGRARRKKRRQQREVAYKKEIDARFKKGKRNADSDSEFSYKSFVSAGGTRHVTRRRKRADGTYSAAHSYHSSQDAEGMARRKKRRNVRAAAEKLGKRRDGSESDYSYKSYVSAGGTRHVTRRRKRADGTYSAAHSYHSSQDPEGRARRQKRRAVRKAVAVKAEKARMAKGKRNPGSDSDFSYRSFVSEGGTRHVKRRRKRADGTYSAEQSYHSSQDRDGEKRRKKRRKEREKAMAKGKRNAGSDSDFSYRSFVSAGGTRHVKRRRKRGDGTYSAEHSYNSADDEDGMARRRARRKERQKAFKGGKRREGSDSDYSYRSFVSAGGTRHVKRKRKRADGTYSAEESYHSSKDGEGEARRRRRRRDRKHAGSAHSYYSVVSAGGTRHVRRRRRNADGTYGASESYHSSDSDMFEKGKKKKKKHGSDSEYSYFSEVSAGGTRRKKKVKRIRDAHGNVVGHGAAESASSSGRLLSYESRSDGKGGRIKVKKDKKGKKGKKKPGGGPDGNMTDFSGSLLSTDPDDEPDLSKMTEAEKAKYWADKKKRQEAREKKRREKFGDKYDEMMAKHQMAKDATKKAKKGKKGGGPTGSMTDFSDSLLSTDPDDEPDLSKMTEAEKAKYWADKKKRQEEREKKRREKYGDKYDEMMEKHQLAKEAQKAAKSMVHYMKGGDRFKDGKMDERGIGLGQDEWGKKGKKKGGKDSDEESIYEYARDKDGNILRDKDGKPIMKKIGTRKKGDKEDDDPNYEYKRDQHGNLVRVKKGEDVESDGDYFEVMPDGTIRLKAGKKKIDINKLTDDDLRRLGIDPRNMTKEEIARRLKEMFGDQIEITRGGQKVGLKHIDDYGSDVDTDDLANDSDLDTSTLRGQKRIRVLMKRGGAAMVEQMKKLIEDSLLTDVQHQHPEERDASIDFLAHYRLVDPNKLDTYARAFVVEDDDKDGVVYPREAKIALEGVPSIQAISKKQLEYILKVLDIDRETKFTFRMFSVMSALAERVTHMDQYSKSLLEICNTMDIYRKMELYKSMFYCNVEGDRGPNYIKAESLTIELIAGGLNWDQQQFVMERMKPNEFREVNFLDYLAYIPLFLSMHDNMCVNPLDMSSSKYEDRPPSTQRDMNPLGYSLTKVNMFEPTKKVTAKDLQQQAKDILAGQNEQEAARAENIEPYARYKKYVIFVHRIGEKEGYRQSTGW</sequence>
<accession>A0AAD9KP03</accession>
<feature type="compositionally biased region" description="Pro residues" evidence="1">
    <location>
        <begin position="1"/>
        <end position="11"/>
    </location>
</feature>
<feature type="compositionally biased region" description="Polar residues" evidence="1">
    <location>
        <begin position="1193"/>
        <end position="1204"/>
    </location>
</feature>
<feature type="compositionally biased region" description="Basic and acidic residues" evidence="1">
    <location>
        <begin position="698"/>
        <end position="709"/>
    </location>
</feature>
<feature type="compositionally biased region" description="Basic residues" evidence="1">
    <location>
        <begin position="830"/>
        <end position="847"/>
    </location>
</feature>
<evidence type="ECO:0000256" key="1">
    <source>
        <dbReference type="SAM" id="MobiDB-lite"/>
    </source>
</evidence>
<reference evidence="2" key="1">
    <citation type="journal article" date="2023" name="Mol. Biol. Evol.">
        <title>Third-Generation Sequencing Reveals the Adaptive Role of the Epigenome in Three Deep-Sea Polychaetes.</title>
        <authorList>
            <person name="Perez M."/>
            <person name="Aroh O."/>
            <person name="Sun Y."/>
            <person name="Lan Y."/>
            <person name="Juniper S.K."/>
            <person name="Young C.R."/>
            <person name="Angers B."/>
            <person name="Qian P.Y."/>
        </authorList>
    </citation>
    <scope>NUCLEOTIDE SEQUENCE</scope>
    <source>
        <strain evidence="2">R07B-5</strain>
    </source>
</reference>
<dbReference type="PANTHER" id="PTHR35538:SF3">
    <property type="entry name" value="C-TYPE LECTIN DOMAIN-CONTAINING PROTEIN"/>
    <property type="match status" value="1"/>
</dbReference>
<feature type="compositionally biased region" description="Basic residues" evidence="1">
    <location>
        <begin position="897"/>
        <end position="913"/>
    </location>
</feature>
<dbReference type="InterPro" id="IPR011992">
    <property type="entry name" value="EF-hand-dom_pair"/>
</dbReference>
<feature type="compositionally biased region" description="Basic and acidic residues" evidence="1">
    <location>
        <begin position="1212"/>
        <end position="1247"/>
    </location>
</feature>
<feature type="compositionally biased region" description="Basic and acidic residues" evidence="1">
    <location>
        <begin position="1130"/>
        <end position="1145"/>
    </location>
</feature>
<feature type="region of interest" description="Disordered" evidence="1">
    <location>
        <begin position="1274"/>
        <end position="1351"/>
    </location>
</feature>
<feature type="region of interest" description="Disordered" evidence="1">
    <location>
        <begin position="455"/>
        <end position="1247"/>
    </location>
</feature>
<dbReference type="SUPFAM" id="SSF47473">
    <property type="entry name" value="EF-hand"/>
    <property type="match status" value="1"/>
</dbReference>
<feature type="compositionally biased region" description="Basic and acidic residues" evidence="1">
    <location>
        <begin position="1160"/>
        <end position="1180"/>
    </location>
</feature>
<organism evidence="2 3">
    <name type="scientific">Ridgeia piscesae</name>
    <name type="common">Tubeworm</name>
    <dbReference type="NCBI Taxonomy" id="27915"/>
    <lineage>
        <taxon>Eukaryota</taxon>
        <taxon>Metazoa</taxon>
        <taxon>Spiralia</taxon>
        <taxon>Lophotrochozoa</taxon>
        <taxon>Annelida</taxon>
        <taxon>Polychaeta</taxon>
        <taxon>Sedentaria</taxon>
        <taxon>Canalipalpata</taxon>
        <taxon>Sabellida</taxon>
        <taxon>Siboglinidae</taxon>
        <taxon>Ridgeia</taxon>
    </lineage>
</organism>
<name>A0AAD9KP03_RIDPI</name>
<evidence type="ECO:0000313" key="3">
    <source>
        <dbReference type="Proteomes" id="UP001209878"/>
    </source>
</evidence>
<feature type="compositionally biased region" description="Basic and acidic residues" evidence="1">
    <location>
        <begin position="620"/>
        <end position="641"/>
    </location>
</feature>
<feature type="compositionally biased region" description="Basic and acidic residues" evidence="1">
    <location>
        <begin position="1274"/>
        <end position="1286"/>
    </location>
</feature>
<gene>
    <name evidence="2" type="ORF">NP493_778g01010</name>
</gene>
<feature type="compositionally biased region" description="Basic and acidic residues" evidence="1">
    <location>
        <begin position="546"/>
        <end position="566"/>
    </location>
</feature>
<feature type="compositionally biased region" description="Basic and acidic residues" evidence="1">
    <location>
        <begin position="1314"/>
        <end position="1330"/>
    </location>
</feature>
<feature type="compositionally biased region" description="Low complexity" evidence="1">
    <location>
        <begin position="1065"/>
        <end position="1080"/>
    </location>
</feature>
<dbReference type="Proteomes" id="UP001209878">
    <property type="component" value="Unassembled WGS sequence"/>
</dbReference>
<protein>
    <submittedName>
        <fullName evidence="2">Uncharacterized protein</fullName>
    </submittedName>
</protein>
<evidence type="ECO:0000313" key="2">
    <source>
        <dbReference type="EMBL" id="KAK2174755.1"/>
    </source>
</evidence>
<proteinExistence type="predicted"/>
<feature type="compositionally biased region" description="Basic residues" evidence="1">
    <location>
        <begin position="1045"/>
        <end position="1055"/>
    </location>
</feature>
<feature type="compositionally biased region" description="Basic residues" evidence="1">
    <location>
        <begin position="1088"/>
        <end position="1105"/>
    </location>
</feature>
<dbReference type="PANTHER" id="PTHR35538">
    <property type="entry name" value="LIG_CHAN-GLU_BD DOMAIN-CONTAINING PROTEIN"/>
    <property type="match status" value="1"/>
</dbReference>
<feature type="compositionally biased region" description="Basic residues" evidence="1">
    <location>
        <begin position="964"/>
        <end position="976"/>
    </location>
</feature>
<feature type="compositionally biased region" description="Basic and acidic residues" evidence="1">
    <location>
        <begin position="951"/>
        <end position="963"/>
    </location>
</feature>
<comment type="caution">
    <text evidence="2">The sequence shown here is derived from an EMBL/GenBank/DDBJ whole genome shotgun (WGS) entry which is preliminary data.</text>
</comment>
<dbReference type="EMBL" id="JAODUO010000777">
    <property type="protein sequence ID" value="KAK2174755.1"/>
    <property type="molecule type" value="Genomic_DNA"/>
</dbReference>
<feature type="compositionally biased region" description="Basic and acidic residues" evidence="1">
    <location>
        <begin position="1011"/>
        <end position="1020"/>
    </location>
</feature>
<keyword evidence="3" id="KW-1185">Reference proteome</keyword>
<feature type="compositionally biased region" description="Basic residues" evidence="1">
    <location>
        <begin position="1331"/>
        <end position="1340"/>
    </location>
</feature>
<feature type="compositionally biased region" description="Basic and acidic residues" evidence="1">
    <location>
        <begin position="470"/>
        <end position="492"/>
    </location>
</feature>
<feature type="compositionally biased region" description="Basic and acidic residues" evidence="1">
    <location>
        <begin position="78"/>
        <end position="88"/>
    </location>
</feature>
<feature type="compositionally biased region" description="Basic residues" evidence="1">
    <location>
        <begin position="1146"/>
        <end position="1159"/>
    </location>
</feature>